<accession>A0ABR2JT44</accession>
<sequence>MYSISLPNQESKQPMTPFELKALAFADLIMAEANDEDSQNHIPYTNPQEEIKDEVPPFRAIRCICGDNQPTNRELFPCPNCHCYLHRDCIDPVEINSPNFQCPFCRLTHDGVDPFRELKSWIRTVNNELSTVHKLVTDALNYENQMYATNMGNEYQLQNMRGSRQGNIQSRNQLNRTITDIIQRITNITKL</sequence>
<dbReference type="EMBL" id="JAPFFF010000009">
    <property type="protein sequence ID" value="KAK8881941.1"/>
    <property type="molecule type" value="Genomic_DNA"/>
</dbReference>
<keyword evidence="1" id="KW-0479">Metal-binding</keyword>
<organism evidence="4 5">
    <name type="scientific">Tritrichomonas musculus</name>
    <dbReference type="NCBI Taxonomy" id="1915356"/>
    <lineage>
        <taxon>Eukaryota</taxon>
        <taxon>Metamonada</taxon>
        <taxon>Parabasalia</taxon>
        <taxon>Tritrichomonadida</taxon>
        <taxon>Tritrichomonadidae</taxon>
        <taxon>Tritrichomonas</taxon>
    </lineage>
</organism>
<dbReference type="InterPro" id="IPR011011">
    <property type="entry name" value="Znf_FYVE_PHD"/>
</dbReference>
<dbReference type="PROSITE" id="PS01359">
    <property type="entry name" value="ZF_PHD_1"/>
    <property type="match status" value="1"/>
</dbReference>
<proteinExistence type="predicted"/>
<evidence type="ECO:0000256" key="3">
    <source>
        <dbReference type="ARBA" id="ARBA00022833"/>
    </source>
</evidence>
<evidence type="ECO:0000313" key="4">
    <source>
        <dbReference type="EMBL" id="KAK8881941.1"/>
    </source>
</evidence>
<keyword evidence="5" id="KW-1185">Reference proteome</keyword>
<name>A0ABR2JT44_9EUKA</name>
<protein>
    <submittedName>
        <fullName evidence="4">PHD finger protein 20</fullName>
    </submittedName>
</protein>
<evidence type="ECO:0000256" key="2">
    <source>
        <dbReference type="ARBA" id="ARBA00022771"/>
    </source>
</evidence>
<comment type="caution">
    <text evidence="4">The sequence shown here is derived from an EMBL/GenBank/DDBJ whole genome shotgun (WGS) entry which is preliminary data.</text>
</comment>
<dbReference type="Proteomes" id="UP001470230">
    <property type="component" value="Unassembled WGS sequence"/>
</dbReference>
<dbReference type="CDD" id="cd16448">
    <property type="entry name" value="RING-H2"/>
    <property type="match status" value="1"/>
</dbReference>
<keyword evidence="2" id="KW-0863">Zinc-finger</keyword>
<dbReference type="Gene3D" id="3.30.40.10">
    <property type="entry name" value="Zinc/RING finger domain, C3HC4 (zinc finger)"/>
    <property type="match status" value="1"/>
</dbReference>
<evidence type="ECO:0000256" key="1">
    <source>
        <dbReference type="ARBA" id="ARBA00022723"/>
    </source>
</evidence>
<dbReference type="InterPro" id="IPR013083">
    <property type="entry name" value="Znf_RING/FYVE/PHD"/>
</dbReference>
<dbReference type="SUPFAM" id="SSF57903">
    <property type="entry name" value="FYVE/PHD zinc finger"/>
    <property type="match status" value="1"/>
</dbReference>
<evidence type="ECO:0000313" key="5">
    <source>
        <dbReference type="Proteomes" id="UP001470230"/>
    </source>
</evidence>
<gene>
    <name evidence="4" type="ORF">M9Y10_044579</name>
</gene>
<dbReference type="InterPro" id="IPR019786">
    <property type="entry name" value="Zinc_finger_PHD-type_CS"/>
</dbReference>
<keyword evidence="3" id="KW-0862">Zinc</keyword>
<reference evidence="4 5" key="1">
    <citation type="submission" date="2024-04" db="EMBL/GenBank/DDBJ databases">
        <title>Tritrichomonas musculus Genome.</title>
        <authorList>
            <person name="Alves-Ferreira E."/>
            <person name="Grigg M."/>
            <person name="Lorenzi H."/>
            <person name="Galac M."/>
        </authorList>
    </citation>
    <scope>NUCLEOTIDE SEQUENCE [LARGE SCALE GENOMIC DNA]</scope>
    <source>
        <strain evidence="4 5">EAF2021</strain>
    </source>
</reference>